<dbReference type="InterPro" id="IPR051258">
    <property type="entry name" value="Diverse_Substrate_Transporter"/>
</dbReference>
<name>A0A401JZI8_9PROT</name>
<feature type="transmembrane region" description="Helical" evidence="6">
    <location>
        <begin position="243"/>
        <end position="261"/>
    </location>
</feature>
<evidence type="ECO:0000256" key="3">
    <source>
        <dbReference type="ARBA" id="ARBA00022692"/>
    </source>
</evidence>
<keyword evidence="2" id="KW-1003">Cell membrane</keyword>
<feature type="transmembrane region" description="Helical" evidence="6">
    <location>
        <begin position="32"/>
        <end position="49"/>
    </location>
</feature>
<evidence type="ECO:0000313" key="9">
    <source>
        <dbReference type="Proteomes" id="UP000286806"/>
    </source>
</evidence>
<feature type="transmembrane region" description="Helical" evidence="6">
    <location>
        <begin position="188"/>
        <end position="206"/>
    </location>
</feature>
<evidence type="ECO:0000259" key="7">
    <source>
        <dbReference type="Pfam" id="PF00892"/>
    </source>
</evidence>
<evidence type="ECO:0000256" key="2">
    <source>
        <dbReference type="ARBA" id="ARBA00022475"/>
    </source>
</evidence>
<keyword evidence="5 6" id="KW-0472">Membrane</keyword>
<dbReference type="InterPro" id="IPR000620">
    <property type="entry name" value="EamA_dom"/>
</dbReference>
<keyword evidence="4 6" id="KW-1133">Transmembrane helix</keyword>
<dbReference type="AlphaFoldDB" id="A0A401JZI8"/>
<feature type="transmembrane region" description="Helical" evidence="6">
    <location>
        <begin position="126"/>
        <end position="143"/>
    </location>
</feature>
<evidence type="ECO:0000256" key="1">
    <source>
        <dbReference type="ARBA" id="ARBA00004651"/>
    </source>
</evidence>
<evidence type="ECO:0000256" key="5">
    <source>
        <dbReference type="ARBA" id="ARBA00023136"/>
    </source>
</evidence>
<proteinExistence type="predicted"/>
<feature type="transmembrane region" description="Helical" evidence="6">
    <location>
        <begin position="212"/>
        <end position="234"/>
    </location>
</feature>
<gene>
    <name evidence="8" type="ORF">SFMTTN_2896</name>
</gene>
<sequence>MHKGIIQALAAAILFGISTPMAKALTGATSPLILAGLLYLGSGLGLAAWRGLRRLSGKPADATPLLRQDFPWLAGAVLAGGILAPALLMWGLQFTQGSTASLLLNLEGVLTALLAWFVFHENFDRRIALGMLLIVTAGALLSWQQVPIFGVAWGVLAIIGACLFWAIDNNLTRKISASDASQIAMIKGLVAGITNLSLGIAIGGQLPTAGVIAAAGVLGLFGYGISLVLFVLALRNLGSARTAAYFSIAPFAGAALALPLLGETPGVLFWPATVLMGIGVWLHFSERHEHSHTHEPMKHAHRHIHDEHHQHSHDFPWDGHEAHTHEHVHAPITHSHHHFPDMHHRHRH</sequence>
<keyword evidence="9" id="KW-1185">Reference proteome</keyword>
<keyword evidence="3 6" id="KW-0812">Transmembrane</keyword>
<organism evidence="8 9">
    <name type="scientific">Sulfuriferula multivorans</name>
    <dbReference type="NCBI Taxonomy" id="1559896"/>
    <lineage>
        <taxon>Bacteria</taxon>
        <taxon>Pseudomonadati</taxon>
        <taxon>Pseudomonadota</taxon>
        <taxon>Betaproteobacteria</taxon>
        <taxon>Nitrosomonadales</taxon>
        <taxon>Sulfuricellaceae</taxon>
        <taxon>Sulfuriferula</taxon>
    </lineage>
</organism>
<evidence type="ECO:0000256" key="6">
    <source>
        <dbReference type="SAM" id="Phobius"/>
    </source>
</evidence>
<dbReference type="PANTHER" id="PTHR42920:SF11">
    <property type="entry name" value="INNER MEMBRANE PROTEIN YTFF"/>
    <property type="match status" value="1"/>
</dbReference>
<dbReference type="GO" id="GO:0005886">
    <property type="term" value="C:plasma membrane"/>
    <property type="evidence" value="ECO:0007669"/>
    <property type="project" value="UniProtKB-SubCell"/>
</dbReference>
<dbReference type="Proteomes" id="UP000286806">
    <property type="component" value="Unassembled WGS sequence"/>
</dbReference>
<protein>
    <submittedName>
        <fullName evidence="8">Permease of the drug/metabolite transporter (DMT) superfamily</fullName>
    </submittedName>
</protein>
<dbReference type="PANTHER" id="PTHR42920">
    <property type="entry name" value="OS03G0707200 PROTEIN-RELATED"/>
    <property type="match status" value="1"/>
</dbReference>
<dbReference type="RefSeq" id="WP_124705838.1">
    <property type="nucleotide sequence ID" value="NZ_BGOW01000033.1"/>
</dbReference>
<reference evidence="8 9" key="1">
    <citation type="journal article" date="2019" name="Front. Microbiol.">
        <title>Genomes of Neutrophilic Sulfur-Oxidizing Chemolithoautotrophs Representing 9 Proteobacterial Species From 8 Genera.</title>
        <authorList>
            <person name="Watanabe T."/>
            <person name="Kojima H."/>
            <person name="Umezawa K."/>
            <person name="Hori C."/>
            <person name="Takasuka T.E."/>
            <person name="Kato Y."/>
            <person name="Fukui M."/>
        </authorList>
    </citation>
    <scope>NUCLEOTIDE SEQUENCE [LARGE SCALE GENOMIC DNA]</scope>
    <source>
        <strain evidence="8 9">TTN</strain>
    </source>
</reference>
<evidence type="ECO:0000256" key="4">
    <source>
        <dbReference type="ARBA" id="ARBA00022989"/>
    </source>
</evidence>
<dbReference type="OrthoDB" id="9794287at2"/>
<feature type="transmembrane region" description="Helical" evidence="6">
    <location>
        <begin position="98"/>
        <end position="119"/>
    </location>
</feature>
<feature type="transmembrane region" description="Helical" evidence="6">
    <location>
        <begin position="149"/>
        <end position="167"/>
    </location>
</feature>
<feature type="domain" description="EamA" evidence="7">
    <location>
        <begin position="153"/>
        <end position="282"/>
    </location>
</feature>
<dbReference type="Pfam" id="PF00892">
    <property type="entry name" value="EamA"/>
    <property type="match status" value="2"/>
</dbReference>
<evidence type="ECO:0000313" key="8">
    <source>
        <dbReference type="EMBL" id="GCB02079.1"/>
    </source>
</evidence>
<comment type="caution">
    <text evidence="8">The sequence shown here is derived from an EMBL/GenBank/DDBJ whole genome shotgun (WGS) entry which is preliminary data.</text>
</comment>
<feature type="domain" description="EamA" evidence="7">
    <location>
        <begin position="3"/>
        <end position="142"/>
    </location>
</feature>
<dbReference type="InterPro" id="IPR037185">
    <property type="entry name" value="EmrE-like"/>
</dbReference>
<dbReference type="EMBL" id="BGOW01000033">
    <property type="protein sequence ID" value="GCB02079.1"/>
    <property type="molecule type" value="Genomic_DNA"/>
</dbReference>
<accession>A0A401JZI8</accession>
<feature type="transmembrane region" description="Helical" evidence="6">
    <location>
        <begin position="267"/>
        <end position="284"/>
    </location>
</feature>
<feature type="transmembrane region" description="Helical" evidence="6">
    <location>
        <begin position="70"/>
        <end position="92"/>
    </location>
</feature>
<dbReference type="SUPFAM" id="SSF103481">
    <property type="entry name" value="Multidrug resistance efflux transporter EmrE"/>
    <property type="match status" value="2"/>
</dbReference>
<comment type="subcellular location">
    <subcellularLocation>
        <location evidence="1">Cell membrane</location>
        <topology evidence="1">Multi-pass membrane protein</topology>
    </subcellularLocation>
</comment>